<evidence type="ECO:0000313" key="2">
    <source>
        <dbReference type="Proteomes" id="UP000294927"/>
    </source>
</evidence>
<protein>
    <submittedName>
        <fullName evidence="1">Uncharacterized protein DUF664</fullName>
    </submittedName>
</protein>
<proteinExistence type="predicted"/>
<dbReference type="NCBIfam" id="NF047843">
    <property type="entry name" value="MST_Rv0443"/>
    <property type="match status" value="1"/>
</dbReference>
<dbReference type="Proteomes" id="UP000294927">
    <property type="component" value="Unassembled WGS sequence"/>
</dbReference>
<reference evidence="1 2" key="1">
    <citation type="submission" date="2019-03" db="EMBL/GenBank/DDBJ databases">
        <title>Genomic Encyclopedia of Archaeal and Bacterial Type Strains, Phase II (KMG-II): from individual species to whole genera.</title>
        <authorList>
            <person name="Goeker M."/>
        </authorList>
    </citation>
    <scope>NUCLEOTIDE SEQUENCE [LARGE SCALE GENOMIC DNA]</scope>
    <source>
        <strain evidence="1 2">DSM 45499</strain>
    </source>
</reference>
<gene>
    <name evidence="1" type="ORF">CLV71_103257</name>
</gene>
<organism evidence="1 2">
    <name type="scientific">Actinophytocola oryzae</name>
    <dbReference type="NCBI Taxonomy" id="502181"/>
    <lineage>
        <taxon>Bacteria</taxon>
        <taxon>Bacillati</taxon>
        <taxon>Actinomycetota</taxon>
        <taxon>Actinomycetes</taxon>
        <taxon>Pseudonocardiales</taxon>
        <taxon>Pseudonocardiaceae</taxon>
    </lineage>
</organism>
<evidence type="ECO:0000313" key="1">
    <source>
        <dbReference type="EMBL" id="TDV55016.1"/>
    </source>
</evidence>
<sequence>MLVDAFGRIKGIVHQTVDGLSEDQLAHRPGGEANSIAWLVWHLTRIQDDHVADAAGTEQVWPKWADRFGLPFDVGDTGYGHDSAAVAVVRVSAELLAGYHDEVHERTVEYVSAVTDTDLARVVDERWDPPVTLGVRLVSVVSDDLQHAGQAAFVRGLLPPR</sequence>
<dbReference type="SUPFAM" id="SSF109854">
    <property type="entry name" value="DinB/YfiT-like putative metalloenzymes"/>
    <property type="match status" value="1"/>
</dbReference>
<accession>A0A4R7VXX6</accession>
<keyword evidence="2" id="KW-1185">Reference proteome</keyword>
<dbReference type="AlphaFoldDB" id="A0A4R7VXX6"/>
<dbReference type="Gene3D" id="1.20.120.450">
    <property type="entry name" value="dinb family like domain"/>
    <property type="match status" value="1"/>
</dbReference>
<dbReference type="Pfam" id="PF04978">
    <property type="entry name" value="MST"/>
    <property type="match status" value="1"/>
</dbReference>
<comment type="caution">
    <text evidence="1">The sequence shown here is derived from an EMBL/GenBank/DDBJ whole genome shotgun (WGS) entry which is preliminary data.</text>
</comment>
<name>A0A4R7VXX6_9PSEU</name>
<dbReference type="InterPro" id="IPR007061">
    <property type="entry name" value="MST-like"/>
</dbReference>
<dbReference type="InterPro" id="IPR034660">
    <property type="entry name" value="DinB/YfiT-like"/>
</dbReference>
<dbReference type="EMBL" id="SOCP01000003">
    <property type="protein sequence ID" value="TDV55016.1"/>
    <property type="molecule type" value="Genomic_DNA"/>
</dbReference>